<dbReference type="PANTHER" id="PTHR30548:SF5">
    <property type="entry name" value="SUBUNIT OF OXYGEN-SENSITIVE 2-HYDROXYISOCAPROYL-COA DEHYDRATASE"/>
    <property type="match status" value="1"/>
</dbReference>
<dbReference type="Pfam" id="PF06050">
    <property type="entry name" value="HGD-D"/>
    <property type="match status" value="1"/>
</dbReference>
<dbReference type="AlphaFoldDB" id="A0AA95SF41"/>
<dbReference type="Gene3D" id="3.40.50.11900">
    <property type="match status" value="1"/>
</dbReference>
<organism evidence="6 7">
    <name type="scientific">Neobacillus novalis</name>
    <dbReference type="NCBI Taxonomy" id="220687"/>
    <lineage>
        <taxon>Bacteria</taxon>
        <taxon>Bacillati</taxon>
        <taxon>Bacillota</taxon>
        <taxon>Bacilli</taxon>
        <taxon>Bacillales</taxon>
        <taxon>Bacillaceae</taxon>
        <taxon>Neobacillus</taxon>
    </lineage>
</organism>
<reference evidence="6" key="1">
    <citation type="submission" date="2023-05" db="EMBL/GenBank/DDBJ databases">
        <title>Comparative genomics of Bacillaceae isolates and their secondary metabolite potential.</title>
        <authorList>
            <person name="Song L."/>
            <person name="Nielsen L.J."/>
            <person name="Mohite O."/>
            <person name="Xu X."/>
            <person name="Weber T."/>
            <person name="Kovacs A.T."/>
        </authorList>
    </citation>
    <scope>NUCLEOTIDE SEQUENCE</scope>
    <source>
        <strain evidence="6">XLM17</strain>
    </source>
</reference>
<proteinExistence type="inferred from homology"/>
<evidence type="ECO:0000256" key="4">
    <source>
        <dbReference type="ARBA" id="ARBA00023004"/>
    </source>
</evidence>
<evidence type="ECO:0000313" key="7">
    <source>
        <dbReference type="Proteomes" id="UP001178288"/>
    </source>
</evidence>
<dbReference type="RefSeq" id="WP_066087560.1">
    <property type="nucleotide sequence ID" value="NZ_CP126114.1"/>
</dbReference>
<gene>
    <name evidence="6" type="ORF">QNH39_14145</name>
</gene>
<sequence>MYQNLSADEILNNLTQIAADPYERAKEWKMETGSKIIGCYIMHFPEELLHAAGILPIVLQVKEEPITSGHAYYPAYFCGPTRSVVDQAAKGELDFLDAFVGGDYCIQAVGGSEVVGNLLPKVNNMFFRLPVGNQPWTHGDIVQGLKELKRDTERFTGREISAESIRESIRIYNKNRSLIKELYELRTSKPGILSSGEMMSIIKSSMVMPKEEHNAILESLLPKLAEQKDSKRQDAVRVFLSGSFCGAPKNEILSLVEESGAVVVGDDLFHGFRYISDNIGEDDREPLEAIAAHYIDKNTNVPCPTRCDPKTDWPQYLVDSMRKHKADQLVIVMAQFCEPHMFFYPDIKDAMQAAGIPHLLLEISHELDSIETIKTRLEAFVEMAV</sequence>
<dbReference type="GO" id="GO:0016836">
    <property type="term" value="F:hydro-lyase activity"/>
    <property type="evidence" value="ECO:0007669"/>
    <property type="project" value="UniProtKB-ARBA"/>
</dbReference>
<dbReference type="EMBL" id="CP126114">
    <property type="protein sequence ID" value="WHY88903.1"/>
    <property type="molecule type" value="Genomic_DNA"/>
</dbReference>
<accession>A0AA95SF41</accession>
<evidence type="ECO:0000256" key="2">
    <source>
        <dbReference type="ARBA" id="ARBA00005806"/>
    </source>
</evidence>
<dbReference type="KEGG" id="nnv:QNH39_14145"/>
<dbReference type="Proteomes" id="UP001178288">
    <property type="component" value="Chromosome"/>
</dbReference>
<keyword evidence="4" id="KW-0408">Iron</keyword>
<evidence type="ECO:0000313" key="6">
    <source>
        <dbReference type="EMBL" id="WHY88903.1"/>
    </source>
</evidence>
<evidence type="ECO:0000256" key="5">
    <source>
        <dbReference type="ARBA" id="ARBA00023014"/>
    </source>
</evidence>
<dbReference type="GO" id="GO:0051536">
    <property type="term" value="F:iron-sulfur cluster binding"/>
    <property type="evidence" value="ECO:0007669"/>
    <property type="project" value="UniProtKB-KW"/>
</dbReference>
<dbReference type="PANTHER" id="PTHR30548">
    <property type="entry name" value="2-HYDROXYGLUTARYL-COA DEHYDRATASE, D-COMPONENT-RELATED"/>
    <property type="match status" value="1"/>
</dbReference>
<dbReference type="Gene3D" id="1.20.1270.370">
    <property type="match status" value="1"/>
</dbReference>
<evidence type="ECO:0000256" key="1">
    <source>
        <dbReference type="ARBA" id="ARBA00001966"/>
    </source>
</evidence>
<dbReference type="InterPro" id="IPR010327">
    <property type="entry name" value="FldB/FldC_alpha/beta"/>
</dbReference>
<keyword evidence="3" id="KW-0479">Metal-binding</keyword>
<dbReference type="GO" id="GO:0046872">
    <property type="term" value="F:metal ion binding"/>
    <property type="evidence" value="ECO:0007669"/>
    <property type="project" value="UniProtKB-KW"/>
</dbReference>
<keyword evidence="5" id="KW-0411">Iron-sulfur</keyword>
<dbReference type="Gene3D" id="3.40.50.11890">
    <property type="match status" value="1"/>
</dbReference>
<name>A0AA95SF41_9BACI</name>
<comment type="similarity">
    <text evidence="2">Belongs to the FldB/FldC dehydratase alpha/beta subunit family.</text>
</comment>
<comment type="cofactor">
    <cofactor evidence="1">
        <name>[4Fe-4S] cluster</name>
        <dbReference type="ChEBI" id="CHEBI:49883"/>
    </cofactor>
</comment>
<keyword evidence="7" id="KW-1185">Reference proteome</keyword>
<protein>
    <submittedName>
        <fullName evidence="6">2-hydroxyacyl-CoA dehydratase family protein</fullName>
    </submittedName>
</protein>
<evidence type="ECO:0000256" key="3">
    <source>
        <dbReference type="ARBA" id="ARBA00022723"/>
    </source>
</evidence>